<comment type="caution">
    <text evidence="1">The sequence shown here is derived from an EMBL/GenBank/DDBJ whole genome shotgun (WGS) entry which is preliminary data.</text>
</comment>
<protein>
    <submittedName>
        <fullName evidence="1">Uncharacterized protein</fullName>
    </submittedName>
</protein>
<evidence type="ECO:0000313" key="2">
    <source>
        <dbReference type="Proteomes" id="UP000732298"/>
    </source>
</evidence>
<organism evidence="1 2">
    <name type="scientific">Candidatus Iainarchaeum sp</name>
    <dbReference type="NCBI Taxonomy" id="3101447"/>
    <lineage>
        <taxon>Archaea</taxon>
        <taxon>Candidatus Iainarchaeota</taxon>
        <taxon>Candidatus Iainarchaeia</taxon>
        <taxon>Candidatus Iainarchaeales</taxon>
        <taxon>Candidatus Iainarchaeaceae</taxon>
        <taxon>Candidatus Iainarchaeum</taxon>
    </lineage>
</organism>
<dbReference type="EMBL" id="JACQPB010000033">
    <property type="protein sequence ID" value="MBI4210387.1"/>
    <property type="molecule type" value="Genomic_DNA"/>
</dbReference>
<reference evidence="1" key="1">
    <citation type="submission" date="2020-07" db="EMBL/GenBank/DDBJ databases">
        <title>Huge and variable diversity of episymbiotic CPR bacteria and DPANN archaea in groundwater ecosystems.</title>
        <authorList>
            <person name="He C.Y."/>
            <person name="Keren R."/>
            <person name="Whittaker M."/>
            <person name="Farag I.F."/>
            <person name="Doudna J."/>
            <person name="Cate J.H.D."/>
            <person name="Banfield J.F."/>
        </authorList>
    </citation>
    <scope>NUCLEOTIDE SEQUENCE</scope>
    <source>
        <strain evidence="1">NC_groundwater_1296_Ag_S-0.2um_52_80</strain>
    </source>
</reference>
<dbReference type="Proteomes" id="UP000732298">
    <property type="component" value="Unassembled WGS sequence"/>
</dbReference>
<proteinExistence type="predicted"/>
<dbReference type="AlphaFoldDB" id="A0A8T3YL74"/>
<evidence type="ECO:0000313" key="1">
    <source>
        <dbReference type="EMBL" id="MBI4210387.1"/>
    </source>
</evidence>
<name>A0A8T3YL74_9ARCH</name>
<gene>
    <name evidence="1" type="ORF">HY544_02680</name>
</gene>
<accession>A0A8T3YL74</accession>
<sequence>MAGGKIHFSRPPRAAELERLVAGGSATFFMPRSCFSRLSSKARLILDKADAEVVIESVRGRAIELDMEKLMEVAELHRDHRTFRQIEEITGIPKSTAHYLVKYAQRQKLKGAGKVVYL</sequence>